<dbReference type="OrthoDB" id="1091135at2759"/>
<evidence type="ECO:0000313" key="2">
    <source>
        <dbReference type="RefSeq" id="XP_018436064.1"/>
    </source>
</evidence>
<dbReference type="AlphaFoldDB" id="A0A6J0JMH9"/>
<reference evidence="1" key="1">
    <citation type="journal article" date="2019" name="Database">
        <title>The radish genome database (RadishGD): an integrated information resource for radish genomics.</title>
        <authorList>
            <person name="Yu H.J."/>
            <person name="Baek S."/>
            <person name="Lee Y.J."/>
            <person name="Cho A."/>
            <person name="Mun J.H."/>
        </authorList>
    </citation>
    <scope>NUCLEOTIDE SEQUENCE [LARGE SCALE GENOMIC DNA]</scope>
    <source>
        <strain evidence="1">cv. WK10039</strain>
    </source>
</reference>
<evidence type="ECO:0000313" key="1">
    <source>
        <dbReference type="Proteomes" id="UP000504610"/>
    </source>
</evidence>
<dbReference type="RefSeq" id="XP_018436064.1">
    <property type="nucleotide sequence ID" value="XM_018580562.1"/>
</dbReference>
<dbReference type="KEGG" id="rsz:108808406"/>
<dbReference type="PANTHER" id="PTHR11439:SF486">
    <property type="entry name" value="RLK (RECEPTOR-LIKE KINASE) PROTEIN, PUTATIVE-RELATED"/>
    <property type="match status" value="1"/>
</dbReference>
<dbReference type="Proteomes" id="UP000504610">
    <property type="component" value="Chromosome 6"/>
</dbReference>
<dbReference type="KEGG" id="rsz:108808407"/>
<gene>
    <name evidence="2" type="primary">LOC108808407</name>
</gene>
<proteinExistence type="predicted"/>
<protein>
    <submittedName>
        <fullName evidence="2">Secreted RxLR effector protein 161-like</fullName>
    </submittedName>
</protein>
<sequence>MSCTNKICKDEDGEPVYTKVYREMIGSLLYLTASRPDLNLSVGICARYQAKPRKSYLEANKQIIRYVKGTANLGIYYSKESNGNLVRYCDANWAGSVNDQKSTSGGCFFLGNSLVAWLSKKQNYVSLSTTEAEYIAIGSCYMQLMWTKEMSADYGIDTGSFLVYRDN</sequence>
<accession>A0A6J0JMH9</accession>
<keyword evidence="1" id="KW-1185">Reference proteome</keyword>
<dbReference type="PANTHER" id="PTHR11439">
    <property type="entry name" value="GAG-POL-RELATED RETROTRANSPOSON"/>
    <property type="match status" value="1"/>
</dbReference>
<dbReference type="RefSeq" id="XP_018436063.2">
    <property type="nucleotide sequence ID" value="XM_018580561.2"/>
</dbReference>
<organism evidence="1 2">
    <name type="scientific">Raphanus sativus</name>
    <name type="common">Radish</name>
    <name type="synonym">Raphanus raphanistrum var. sativus</name>
    <dbReference type="NCBI Taxonomy" id="3726"/>
    <lineage>
        <taxon>Eukaryota</taxon>
        <taxon>Viridiplantae</taxon>
        <taxon>Streptophyta</taxon>
        <taxon>Embryophyta</taxon>
        <taxon>Tracheophyta</taxon>
        <taxon>Spermatophyta</taxon>
        <taxon>Magnoliopsida</taxon>
        <taxon>eudicotyledons</taxon>
        <taxon>Gunneridae</taxon>
        <taxon>Pentapetalae</taxon>
        <taxon>rosids</taxon>
        <taxon>malvids</taxon>
        <taxon>Brassicales</taxon>
        <taxon>Brassicaceae</taxon>
        <taxon>Brassiceae</taxon>
        <taxon>Raphanus</taxon>
    </lineage>
</organism>
<name>A0A6J0JMH9_RAPSA</name>
<dbReference type="CDD" id="cd09272">
    <property type="entry name" value="RNase_HI_RT_Ty1"/>
    <property type="match status" value="1"/>
</dbReference>
<reference evidence="2" key="2">
    <citation type="submission" date="2025-08" db="UniProtKB">
        <authorList>
            <consortium name="RefSeq"/>
        </authorList>
    </citation>
    <scope>IDENTIFICATION</scope>
    <source>
        <tissue evidence="2">Leaf</tissue>
    </source>
</reference>
<dbReference type="GeneID" id="108808407"/>